<organism evidence="1 2">
    <name type="scientific">Stigmatella aurantiaca (strain DW4/3-1)</name>
    <dbReference type="NCBI Taxonomy" id="378806"/>
    <lineage>
        <taxon>Bacteria</taxon>
        <taxon>Pseudomonadati</taxon>
        <taxon>Myxococcota</taxon>
        <taxon>Myxococcia</taxon>
        <taxon>Myxococcales</taxon>
        <taxon>Cystobacterineae</taxon>
        <taxon>Archangiaceae</taxon>
        <taxon>Stigmatella</taxon>
    </lineage>
</organism>
<evidence type="ECO:0000313" key="2">
    <source>
        <dbReference type="Proteomes" id="UP000001351"/>
    </source>
</evidence>
<dbReference type="EMBL" id="CP002271">
    <property type="protein sequence ID" value="ADO72241.1"/>
    <property type="molecule type" value="Genomic_DNA"/>
</dbReference>
<accession>E3FVM7</accession>
<name>E3FVM7_STIAD</name>
<dbReference type="STRING" id="378806.STAUR_4461"/>
<protein>
    <submittedName>
        <fullName evidence="1">Uncharacterized protein</fullName>
    </submittedName>
</protein>
<evidence type="ECO:0000313" key="1">
    <source>
        <dbReference type="EMBL" id="ADO72241.1"/>
    </source>
</evidence>
<dbReference type="Proteomes" id="UP000001351">
    <property type="component" value="Chromosome"/>
</dbReference>
<dbReference type="KEGG" id="sur:STAUR_4461"/>
<keyword evidence="2" id="KW-1185">Reference proteome</keyword>
<dbReference type="AlphaFoldDB" id="E3FVM7"/>
<sequence>MLFPFMVLASACQAAGTAAPPPAVQRAANASLVAPVIPSVSVPTPGSLAPLVESVKGAVVNVEVQAREPVAAQGLLRLQPPGSDITLLRALPVPS</sequence>
<gene>
    <name evidence="1" type="ordered locus">STAUR_4461</name>
</gene>
<dbReference type="HOGENOM" id="CLU_2371428_0_0_7"/>
<proteinExistence type="predicted"/>
<reference evidence="1 2" key="1">
    <citation type="journal article" date="2011" name="Mol. Biol. Evol.">
        <title>Comparative genomic analysis of fruiting body formation in Myxococcales.</title>
        <authorList>
            <person name="Huntley S."/>
            <person name="Hamann N."/>
            <person name="Wegener-Feldbrugge S."/>
            <person name="Treuner-Lange A."/>
            <person name="Kube M."/>
            <person name="Reinhardt R."/>
            <person name="Klages S."/>
            <person name="Muller R."/>
            <person name="Ronning C.M."/>
            <person name="Nierman W.C."/>
            <person name="Sogaard-Andersen L."/>
        </authorList>
    </citation>
    <scope>NUCLEOTIDE SEQUENCE [LARGE SCALE GENOMIC DNA]</scope>
    <source>
        <strain evidence="1 2">DW4/3-1</strain>
    </source>
</reference>